<dbReference type="HOGENOM" id="CLU_194617_1_0_7"/>
<organism evidence="1 2">
    <name type="scientific">Nitratidesulfovibrio vulgaris (strain ATCC 29579 / DSM 644 / CCUG 34227 / NCIMB 8303 / VKM B-1760 / Hildenborough)</name>
    <name type="common">Desulfovibrio vulgaris</name>
    <dbReference type="NCBI Taxonomy" id="882"/>
    <lineage>
        <taxon>Bacteria</taxon>
        <taxon>Pseudomonadati</taxon>
        <taxon>Thermodesulfobacteriota</taxon>
        <taxon>Desulfovibrionia</taxon>
        <taxon>Desulfovibrionales</taxon>
        <taxon>Desulfovibrionaceae</taxon>
        <taxon>Nitratidesulfovibrio</taxon>
    </lineage>
</organism>
<dbReference type="InterPro" id="IPR024400">
    <property type="entry name" value="DUF2635"/>
</dbReference>
<evidence type="ECO:0000313" key="1">
    <source>
        <dbReference type="EMBL" id="AAS97187.1"/>
    </source>
</evidence>
<accession>Q727Y9</accession>
<keyword evidence="2" id="KW-1185">Reference proteome</keyword>
<dbReference type="Pfam" id="PF10948">
    <property type="entry name" value="DUF2635"/>
    <property type="match status" value="1"/>
</dbReference>
<evidence type="ECO:0000313" key="2">
    <source>
        <dbReference type="Proteomes" id="UP000002194"/>
    </source>
</evidence>
<name>Q727Y9_NITV2</name>
<dbReference type="STRING" id="882.DVU_2715"/>
<gene>
    <name evidence="1" type="ordered locus">DVU_2715</name>
</gene>
<proteinExistence type="predicted"/>
<dbReference type="Proteomes" id="UP000002194">
    <property type="component" value="Chromosome"/>
</dbReference>
<protein>
    <recommendedName>
        <fullName evidence="3">DUF2635 domain-containing protein</fullName>
    </recommendedName>
</protein>
<dbReference type="eggNOG" id="ENOG5033AC3">
    <property type="taxonomic scope" value="Bacteria"/>
</dbReference>
<dbReference type="PATRIC" id="fig|882.5.peg.2456"/>
<dbReference type="EMBL" id="AE017285">
    <property type="protein sequence ID" value="AAS97187.1"/>
    <property type="molecule type" value="Genomic_DNA"/>
</dbReference>
<dbReference type="OrthoDB" id="5460329at2"/>
<dbReference type="EnsemblBacteria" id="AAS97187">
    <property type="protein sequence ID" value="AAS97187"/>
    <property type="gene ID" value="DVU_2715"/>
</dbReference>
<reference evidence="1 2" key="1">
    <citation type="journal article" date="2004" name="Nat. Biotechnol.">
        <title>The genome sequence of the anaerobic, sulfate-reducing bacterium Desulfovibrio vulgaris Hildenborough.</title>
        <authorList>
            <person name="Heidelberg J.F."/>
            <person name="Seshadri R."/>
            <person name="Haveman S.A."/>
            <person name="Hemme C.L."/>
            <person name="Paulsen I.T."/>
            <person name="Kolonay J.F."/>
            <person name="Eisen J.A."/>
            <person name="Ward N."/>
            <person name="Methe B."/>
            <person name="Brinkac L.M."/>
            <person name="Daugherty S.C."/>
            <person name="Deboy R.T."/>
            <person name="Dodson R.J."/>
            <person name="Durkin A.S."/>
            <person name="Madupu R."/>
            <person name="Nelson W.C."/>
            <person name="Sullivan S.A."/>
            <person name="Fouts D."/>
            <person name="Haft D.H."/>
            <person name="Selengut J."/>
            <person name="Peterson J.D."/>
            <person name="Davidsen T.M."/>
            <person name="Zafar N."/>
            <person name="Zhou L."/>
            <person name="Radune D."/>
            <person name="Dimitrov G."/>
            <person name="Hance M."/>
            <person name="Tran K."/>
            <person name="Khouri H."/>
            <person name="Gill J."/>
            <person name="Utterback T.R."/>
            <person name="Feldblyum T.V."/>
            <person name="Wall J.D."/>
            <person name="Voordouw G."/>
            <person name="Fraser C.M."/>
        </authorList>
    </citation>
    <scope>NUCLEOTIDE SEQUENCE [LARGE SCALE GENOMIC DNA]</scope>
    <source>
        <strain evidence="2">ATCC 29579 / DSM 644 / NCIMB 8303 / VKM B-1760 / Hildenborough</strain>
    </source>
</reference>
<dbReference type="AlphaFoldDB" id="Q727Y9"/>
<evidence type="ECO:0008006" key="3">
    <source>
        <dbReference type="Google" id="ProtNLM"/>
    </source>
</evidence>
<dbReference type="KEGG" id="dvu:DVU_2715"/>
<dbReference type="PaxDb" id="882-DVU_2715"/>
<sequence length="61" mass="7125">MYVKAADGLRVPMEEHPRRYIEETPVHVPDTAYYRRRMADGDLIALPEPDSVNEEARRGKR</sequence>
<dbReference type="RefSeq" id="WP_010939983.1">
    <property type="nucleotide sequence ID" value="NC_002937.3"/>
</dbReference>